<feature type="transmembrane region" description="Helical" evidence="11">
    <location>
        <begin position="67"/>
        <end position="86"/>
    </location>
</feature>
<evidence type="ECO:0000256" key="2">
    <source>
        <dbReference type="ARBA" id="ARBA00022448"/>
    </source>
</evidence>
<comment type="caution">
    <text evidence="12">The sequence shown here is derived from an EMBL/GenBank/DDBJ whole genome shotgun (WGS) entry which is preliminary data.</text>
</comment>
<keyword evidence="10 11" id="KW-0198">Cysteine biosynthesis</keyword>
<dbReference type="Proteomes" id="UP001273505">
    <property type="component" value="Unassembled WGS sequence"/>
</dbReference>
<feature type="transmembrane region" description="Helical" evidence="11">
    <location>
        <begin position="203"/>
        <end position="236"/>
    </location>
</feature>
<evidence type="ECO:0000256" key="1">
    <source>
        <dbReference type="ARBA" id="ARBA00004141"/>
    </source>
</evidence>
<dbReference type="Pfam" id="PF07264">
    <property type="entry name" value="EI24"/>
    <property type="match status" value="1"/>
</dbReference>
<accession>A0ABU4RSQ4</accession>
<keyword evidence="13" id="KW-1185">Reference proteome</keyword>
<dbReference type="PANTHER" id="PTHR37468">
    <property type="entry name" value="SULFATE TRANSPORTER CYSZ"/>
    <property type="match status" value="1"/>
</dbReference>
<evidence type="ECO:0000256" key="10">
    <source>
        <dbReference type="ARBA" id="ARBA00023192"/>
    </source>
</evidence>
<dbReference type="InterPro" id="IPR059112">
    <property type="entry name" value="CysZ/EI24"/>
</dbReference>
<organism evidence="12 13">
    <name type="scientific">Gilvimarinus gilvus</name>
    <dbReference type="NCBI Taxonomy" id="3058038"/>
    <lineage>
        <taxon>Bacteria</taxon>
        <taxon>Pseudomonadati</taxon>
        <taxon>Pseudomonadota</taxon>
        <taxon>Gammaproteobacteria</taxon>
        <taxon>Cellvibrionales</taxon>
        <taxon>Cellvibrionaceae</taxon>
        <taxon>Gilvimarinus</taxon>
    </lineage>
</organism>
<evidence type="ECO:0000313" key="12">
    <source>
        <dbReference type="EMBL" id="MDX6847918.1"/>
    </source>
</evidence>
<dbReference type="EMBL" id="JAXAFO010000001">
    <property type="protein sequence ID" value="MDX6847918.1"/>
    <property type="molecule type" value="Genomic_DNA"/>
</dbReference>
<feature type="transmembrane region" description="Helical" evidence="11">
    <location>
        <begin position="36"/>
        <end position="61"/>
    </location>
</feature>
<evidence type="ECO:0000256" key="4">
    <source>
        <dbReference type="ARBA" id="ARBA00022519"/>
    </source>
</evidence>
<dbReference type="InterPro" id="IPR050480">
    <property type="entry name" value="CysZ-like"/>
</dbReference>
<keyword evidence="3 11" id="KW-1003">Cell membrane</keyword>
<evidence type="ECO:0000256" key="11">
    <source>
        <dbReference type="HAMAP-Rule" id="MF_00468"/>
    </source>
</evidence>
<protein>
    <recommendedName>
        <fullName evidence="11">Sulfate transporter CysZ</fullName>
    </recommendedName>
</protein>
<keyword evidence="2 11" id="KW-0813">Transport</keyword>
<evidence type="ECO:0000256" key="8">
    <source>
        <dbReference type="ARBA" id="ARBA00023032"/>
    </source>
</evidence>
<comment type="subcellular location">
    <subcellularLocation>
        <location evidence="11">Cell inner membrane</location>
        <topology evidence="11">Multi-pass membrane protein</topology>
    </subcellularLocation>
    <subcellularLocation>
        <location evidence="1">Membrane</location>
        <topology evidence="1">Multi-pass membrane protein</topology>
    </subcellularLocation>
</comment>
<proteinExistence type="inferred from homology"/>
<keyword evidence="9 11" id="KW-0472">Membrane</keyword>
<keyword evidence="4 11" id="KW-0997">Cell inner membrane</keyword>
<evidence type="ECO:0000256" key="9">
    <source>
        <dbReference type="ARBA" id="ARBA00023136"/>
    </source>
</evidence>
<dbReference type="RefSeq" id="WP_302724513.1">
    <property type="nucleotide sequence ID" value="NZ_JAULRU010000797.1"/>
</dbReference>
<evidence type="ECO:0000256" key="3">
    <source>
        <dbReference type="ARBA" id="ARBA00022475"/>
    </source>
</evidence>
<dbReference type="HAMAP" id="MF_00468">
    <property type="entry name" value="CysZ"/>
    <property type="match status" value="1"/>
</dbReference>
<sequence>MKGDPSLALNYLSRGAALIFAPGLKRFIIVPLLANILVFVGTTLALISVFSDFLSLLMGWLPGWLEFLAWALWAIFAVAVLFVYGYSFNIITNLIAAPFYGILAEKIEERLTGETPPTESWASLIPRTLGRELVKLWYYFTRGLLILILVLFSWFIPGLNLIVLAISALWAAWCMAVQYVDYPADNHQTTFPELRRRLRTPTLTSYSFGGLVMLASIIPLVNIFAMPIAVAGATVFWVENLRHHSSGAKT</sequence>
<keyword evidence="7 11" id="KW-1133">Transmembrane helix</keyword>
<reference evidence="12 13" key="1">
    <citation type="submission" date="2023-11" db="EMBL/GenBank/DDBJ databases">
        <title>Gilvimarinus fulvus sp. nov., isolated from the surface of Kelp.</title>
        <authorList>
            <person name="Sun Y.Y."/>
            <person name="Gong Y."/>
            <person name="Du Z.J."/>
        </authorList>
    </citation>
    <scope>NUCLEOTIDE SEQUENCE [LARGE SCALE GENOMIC DNA]</scope>
    <source>
        <strain evidence="12 13">SDUM040013</strain>
    </source>
</reference>
<dbReference type="InterPro" id="IPR022985">
    <property type="entry name" value="Sulfate_CysZ"/>
</dbReference>
<evidence type="ECO:0000256" key="6">
    <source>
        <dbReference type="ARBA" id="ARBA00022692"/>
    </source>
</evidence>
<keyword evidence="5 11" id="KW-0028">Amino-acid biosynthesis</keyword>
<dbReference type="PANTHER" id="PTHR37468:SF1">
    <property type="entry name" value="SULFATE TRANSPORTER CYSZ"/>
    <property type="match status" value="1"/>
</dbReference>
<feature type="transmembrane region" description="Helical" evidence="11">
    <location>
        <begin position="136"/>
        <end position="156"/>
    </location>
</feature>
<comment type="function">
    <text evidence="11">High affinity, high specificity proton-dependent sulfate transporter, which mediates sulfate uptake. Provides the sulfur source for the cysteine synthesis pathway.</text>
</comment>
<name>A0ABU4RSQ4_9GAMM</name>
<evidence type="ECO:0000256" key="5">
    <source>
        <dbReference type="ARBA" id="ARBA00022605"/>
    </source>
</evidence>
<keyword evidence="6 11" id="KW-0812">Transmembrane</keyword>
<evidence type="ECO:0000256" key="7">
    <source>
        <dbReference type="ARBA" id="ARBA00022989"/>
    </source>
</evidence>
<comment type="similarity">
    <text evidence="11">Belongs to the CysZ family.</text>
</comment>
<evidence type="ECO:0000313" key="13">
    <source>
        <dbReference type="Proteomes" id="UP001273505"/>
    </source>
</evidence>
<gene>
    <name evidence="11 12" type="primary">cysZ</name>
    <name evidence="12" type="ORF">SCD92_01015</name>
</gene>
<dbReference type="NCBIfam" id="NF003433">
    <property type="entry name" value="PRK04949.1"/>
    <property type="match status" value="1"/>
</dbReference>
<keyword evidence="8 11" id="KW-0764">Sulfate transport</keyword>